<sequence length="256" mass="27891">MSEHVHYESRMTSAAQKPVLTDTPSSSADADQPEASRKTLDKLSPRDRVISDVVRGLYNGRFEPGQRLVESQLTQDYGISRGPVREALNRLAAMGLVDLMPKRGAQIRIMSLDEAIDSLIVVQGLVGIAAKLAAERHKNAGGAQRLQAAVTDIMQFDTTSSTAGYAIARDSFYGALIALAANDALSSALSRIHIHLIRVEFRSILRSVDQRRHSDYVKIAEAVAAGDARRAERAARTHIGRSIAALEDFREDKNGS</sequence>
<dbReference type="InterPro" id="IPR000524">
    <property type="entry name" value="Tscrpt_reg_HTH_GntR"/>
</dbReference>
<evidence type="ECO:0000259" key="5">
    <source>
        <dbReference type="PROSITE" id="PS50949"/>
    </source>
</evidence>
<organism evidence="6 7">
    <name type="scientific">Altericroceibacterium spongiae</name>
    <dbReference type="NCBI Taxonomy" id="2320269"/>
    <lineage>
        <taxon>Bacteria</taxon>
        <taxon>Pseudomonadati</taxon>
        <taxon>Pseudomonadota</taxon>
        <taxon>Alphaproteobacteria</taxon>
        <taxon>Sphingomonadales</taxon>
        <taxon>Erythrobacteraceae</taxon>
        <taxon>Altericroceibacterium</taxon>
    </lineage>
</organism>
<evidence type="ECO:0000256" key="3">
    <source>
        <dbReference type="ARBA" id="ARBA00023163"/>
    </source>
</evidence>
<gene>
    <name evidence="6" type="ORF">D6851_06995</name>
</gene>
<dbReference type="PROSITE" id="PS50949">
    <property type="entry name" value="HTH_GNTR"/>
    <property type="match status" value="1"/>
</dbReference>
<dbReference type="InterPro" id="IPR036388">
    <property type="entry name" value="WH-like_DNA-bd_sf"/>
</dbReference>
<evidence type="ECO:0000313" key="7">
    <source>
        <dbReference type="Proteomes" id="UP000284395"/>
    </source>
</evidence>
<dbReference type="RefSeq" id="WP_120324174.1">
    <property type="nucleotide sequence ID" value="NZ_RAPF01000003.1"/>
</dbReference>
<dbReference type="Proteomes" id="UP000284395">
    <property type="component" value="Unassembled WGS sequence"/>
</dbReference>
<keyword evidence="1" id="KW-0805">Transcription regulation</keyword>
<dbReference type="CDD" id="cd07377">
    <property type="entry name" value="WHTH_GntR"/>
    <property type="match status" value="1"/>
</dbReference>
<dbReference type="OrthoDB" id="7846328at2"/>
<dbReference type="SUPFAM" id="SSF48008">
    <property type="entry name" value="GntR ligand-binding domain-like"/>
    <property type="match status" value="1"/>
</dbReference>
<feature type="compositionally biased region" description="Basic and acidic residues" evidence="4">
    <location>
        <begin position="34"/>
        <end position="43"/>
    </location>
</feature>
<feature type="domain" description="HTH gntR-type" evidence="5">
    <location>
        <begin position="43"/>
        <end position="110"/>
    </location>
</feature>
<dbReference type="Pfam" id="PF00392">
    <property type="entry name" value="GntR"/>
    <property type="match status" value="1"/>
</dbReference>
<evidence type="ECO:0000313" key="6">
    <source>
        <dbReference type="EMBL" id="RKF21765.1"/>
    </source>
</evidence>
<name>A0A420EM30_9SPHN</name>
<keyword evidence="3" id="KW-0804">Transcription</keyword>
<dbReference type="SUPFAM" id="SSF46785">
    <property type="entry name" value="Winged helix' DNA-binding domain"/>
    <property type="match status" value="1"/>
</dbReference>
<accession>A0A420EM30</accession>
<dbReference type="PANTHER" id="PTHR43537">
    <property type="entry name" value="TRANSCRIPTIONAL REGULATOR, GNTR FAMILY"/>
    <property type="match status" value="1"/>
</dbReference>
<dbReference type="InterPro" id="IPR008920">
    <property type="entry name" value="TF_FadR/GntR_C"/>
</dbReference>
<dbReference type="SMART" id="SM00895">
    <property type="entry name" value="FCD"/>
    <property type="match status" value="1"/>
</dbReference>
<keyword evidence="2" id="KW-0238">DNA-binding</keyword>
<dbReference type="Pfam" id="PF07729">
    <property type="entry name" value="FCD"/>
    <property type="match status" value="1"/>
</dbReference>
<keyword evidence="7" id="KW-1185">Reference proteome</keyword>
<protein>
    <submittedName>
        <fullName evidence="6">GntR family transcriptional regulator</fullName>
    </submittedName>
</protein>
<dbReference type="InterPro" id="IPR011711">
    <property type="entry name" value="GntR_C"/>
</dbReference>
<dbReference type="AlphaFoldDB" id="A0A420EM30"/>
<dbReference type="EMBL" id="RAPF01000003">
    <property type="protein sequence ID" value="RKF21765.1"/>
    <property type="molecule type" value="Genomic_DNA"/>
</dbReference>
<dbReference type="SMART" id="SM00345">
    <property type="entry name" value="HTH_GNTR"/>
    <property type="match status" value="1"/>
</dbReference>
<dbReference type="GO" id="GO:0003700">
    <property type="term" value="F:DNA-binding transcription factor activity"/>
    <property type="evidence" value="ECO:0007669"/>
    <property type="project" value="InterPro"/>
</dbReference>
<evidence type="ECO:0000256" key="2">
    <source>
        <dbReference type="ARBA" id="ARBA00023125"/>
    </source>
</evidence>
<dbReference type="GO" id="GO:0003677">
    <property type="term" value="F:DNA binding"/>
    <property type="evidence" value="ECO:0007669"/>
    <property type="project" value="UniProtKB-KW"/>
</dbReference>
<dbReference type="Gene3D" id="1.20.120.530">
    <property type="entry name" value="GntR ligand-binding domain-like"/>
    <property type="match status" value="1"/>
</dbReference>
<evidence type="ECO:0000256" key="4">
    <source>
        <dbReference type="SAM" id="MobiDB-lite"/>
    </source>
</evidence>
<dbReference type="InterPro" id="IPR036390">
    <property type="entry name" value="WH_DNA-bd_sf"/>
</dbReference>
<dbReference type="PANTHER" id="PTHR43537:SF24">
    <property type="entry name" value="GLUCONATE OPERON TRANSCRIPTIONAL REPRESSOR"/>
    <property type="match status" value="1"/>
</dbReference>
<reference evidence="6 7" key="1">
    <citation type="submission" date="2018-09" db="EMBL/GenBank/DDBJ databases">
        <title>Altererythrobacter spongiae sp. nov., isolated from a marine sponge.</title>
        <authorList>
            <person name="Zhuang L."/>
            <person name="Luo L."/>
        </authorList>
    </citation>
    <scope>NUCLEOTIDE SEQUENCE [LARGE SCALE GENOMIC DNA]</scope>
    <source>
        <strain evidence="6 7">HN-Y73</strain>
    </source>
</reference>
<feature type="region of interest" description="Disordered" evidence="4">
    <location>
        <begin position="1"/>
        <end position="43"/>
    </location>
</feature>
<evidence type="ECO:0000256" key="1">
    <source>
        <dbReference type="ARBA" id="ARBA00023015"/>
    </source>
</evidence>
<proteinExistence type="predicted"/>
<dbReference type="Gene3D" id="1.10.10.10">
    <property type="entry name" value="Winged helix-like DNA-binding domain superfamily/Winged helix DNA-binding domain"/>
    <property type="match status" value="1"/>
</dbReference>
<comment type="caution">
    <text evidence="6">The sequence shown here is derived from an EMBL/GenBank/DDBJ whole genome shotgun (WGS) entry which is preliminary data.</text>
</comment>